<evidence type="ECO:0000313" key="8">
    <source>
        <dbReference type="EMBL" id="EDV22451.1"/>
    </source>
</evidence>
<evidence type="ECO:0000256" key="4">
    <source>
        <dbReference type="ARBA" id="ARBA00023163"/>
    </source>
</evidence>
<evidence type="ECO:0000256" key="6">
    <source>
        <dbReference type="ARBA" id="ARBA00025804"/>
    </source>
</evidence>
<dbReference type="InParanoid" id="B3S4F3"/>
<dbReference type="PhylomeDB" id="B3S4F3"/>
<dbReference type="PANTHER" id="PTHR11800:SF13">
    <property type="entry name" value="DNA-DIRECTED RNA POLYMERASES I AND III SUBUNIT RPAC1"/>
    <property type="match status" value="1"/>
</dbReference>
<dbReference type="PANTHER" id="PTHR11800">
    <property type="entry name" value="DNA-DIRECTED RNA POLYMERASE"/>
    <property type="match status" value="1"/>
</dbReference>
<dbReference type="GeneID" id="6756385"/>
<dbReference type="AlphaFoldDB" id="B3S4F3"/>
<dbReference type="NCBIfam" id="NF001988">
    <property type="entry name" value="PRK00783.1"/>
    <property type="match status" value="1"/>
</dbReference>
<dbReference type="Pfam" id="PF01193">
    <property type="entry name" value="RNA_pol_L"/>
    <property type="match status" value="1"/>
</dbReference>
<dbReference type="KEGG" id="tad:TRIADDRAFT_59063"/>
<dbReference type="RefSeq" id="XP_002114995.1">
    <property type="nucleotide sequence ID" value="XM_002114959.1"/>
</dbReference>
<dbReference type="eggNOG" id="KOG1521">
    <property type="taxonomic scope" value="Eukaryota"/>
</dbReference>
<organism evidence="8 9">
    <name type="scientific">Trichoplax adhaerens</name>
    <name type="common">Trichoplax reptans</name>
    <dbReference type="NCBI Taxonomy" id="10228"/>
    <lineage>
        <taxon>Eukaryota</taxon>
        <taxon>Metazoa</taxon>
        <taxon>Placozoa</taxon>
        <taxon>Uniplacotomia</taxon>
        <taxon>Trichoplacea</taxon>
        <taxon>Trichoplacidae</taxon>
        <taxon>Trichoplax</taxon>
    </lineage>
</organism>
<keyword evidence="5" id="KW-0539">Nucleus</keyword>
<evidence type="ECO:0000256" key="1">
    <source>
        <dbReference type="ARBA" id="ARBA00004123"/>
    </source>
</evidence>
<dbReference type="InterPro" id="IPR033901">
    <property type="entry name" value="RNAPI/III_AC40"/>
</dbReference>
<comment type="subcellular location">
    <subcellularLocation>
        <location evidence="1">Nucleus</location>
    </subcellularLocation>
</comment>
<dbReference type="SMART" id="SM00662">
    <property type="entry name" value="RPOLD"/>
    <property type="match status" value="1"/>
</dbReference>
<name>B3S4F3_TRIAD</name>
<dbReference type="CDD" id="cd07032">
    <property type="entry name" value="RNAP_I_II_AC40"/>
    <property type="match status" value="1"/>
</dbReference>
<dbReference type="FunCoup" id="B3S4F3">
    <property type="interactions" value="1485"/>
</dbReference>
<evidence type="ECO:0000259" key="7">
    <source>
        <dbReference type="SMART" id="SM00662"/>
    </source>
</evidence>
<comment type="similarity">
    <text evidence="6">Belongs to the archaeal Rpo3/eukaryotic RPB3 RNA polymerase subunit family.</text>
</comment>
<dbReference type="CTD" id="6756385"/>
<dbReference type="GO" id="GO:0005736">
    <property type="term" value="C:RNA polymerase I complex"/>
    <property type="evidence" value="ECO:0000318"/>
    <property type="project" value="GO_Central"/>
</dbReference>
<dbReference type="InterPro" id="IPR050518">
    <property type="entry name" value="Rpo3/RPB3_RNA_Pol_subunit"/>
</dbReference>
<dbReference type="SUPFAM" id="SSF55257">
    <property type="entry name" value="RBP11-like subunits of RNA polymerase"/>
    <property type="match status" value="1"/>
</dbReference>
<protein>
    <recommendedName>
        <fullName evidence="2">DNA-directed RNA polymerases I and III subunit RPAC1</fullName>
    </recommendedName>
</protein>
<dbReference type="EMBL" id="DS985249">
    <property type="protein sequence ID" value="EDV22451.1"/>
    <property type="molecule type" value="Genomic_DNA"/>
</dbReference>
<dbReference type="Proteomes" id="UP000009022">
    <property type="component" value="Unassembled WGS sequence"/>
</dbReference>
<accession>B3S4F3</accession>
<keyword evidence="3" id="KW-0240">DNA-directed RNA polymerase</keyword>
<dbReference type="STRING" id="10228.B3S4F3"/>
<evidence type="ECO:0000256" key="2">
    <source>
        <dbReference type="ARBA" id="ARBA00022083"/>
    </source>
</evidence>
<dbReference type="GO" id="GO:0003899">
    <property type="term" value="F:DNA-directed RNA polymerase activity"/>
    <property type="evidence" value="ECO:0007669"/>
    <property type="project" value="InterPro"/>
</dbReference>
<dbReference type="GO" id="GO:0046983">
    <property type="term" value="F:protein dimerization activity"/>
    <property type="evidence" value="ECO:0007669"/>
    <property type="project" value="InterPro"/>
</dbReference>
<dbReference type="FunFam" id="2.170.120.12:FF:000003">
    <property type="entry name" value="Dna-directed rna polymerases i and iii subunit"/>
    <property type="match status" value="1"/>
</dbReference>
<dbReference type="InterPro" id="IPR036603">
    <property type="entry name" value="RBP11-like"/>
</dbReference>
<dbReference type="InterPro" id="IPR036643">
    <property type="entry name" value="RNApol_insert_sf"/>
</dbReference>
<evidence type="ECO:0000256" key="5">
    <source>
        <dbReference type="ARBA" id="ARBA00023242"/>
    </source>
</evidence>
<dbReference type="SUPFAM" id="SSF56553">
    <property type="entry name" value="Insert subdomain of RNA polymerase alpha subunit"/>
    <property type="match status" value="1"/>
</dbReference>
<evidence type="ECO:0000256" key="3">
    <source>
        <dbReference type="ARBA" id="ARBA00022478"/>
    </source>
</evidence>
<sequence length="349" mass="39705">MATQTAQLRTRVQLEEYQVKNTHTVDFPGAFHGYDDAWSLNSFRKNFKIEIIKVDNEEMEFDMIGIDASIANAYRRIMLSEVPAMAIEKVVIHNNTSIIQDEVLAHRLGLIPIAADPKLFDNFNPGDTPTNKNSITFTLQIKCIRNRSAHSDATDPEELYINSKVTTKDLKLKYNEDQDNAIPNKDIRPVHEDILIAKLRPGQEIDLEMICVKGTGADHAKFSPVGNNLYLLVWLMPEIILKQAVTGKRAKRLAKCFPEGVIGIKEIKGIKTAYIDKPRLDTCSRQVLRDPELKEHVILNKIRDHFIFCIESTGSIPPADIFRESVKILRQKCHKFLEEVNRNAISDDT</sequence>
<dbReference type="OrthoDB" id="270173at2759"/>
<gene>
    <name evidence="8" type="ORF">TRIADDRAFT_59063</name>
</gene>
<dbReference type="InterPro" id="IPR011263">
    <property type="entry name" value="DNA-dir_RNA_pol_RpoA/D/Rpb3"/>
</dbReference>
<dbReference type="OMA" id="KKKCRAF"/>
<keyword evidence="9" id="KW-1185">Reference proteome</keyword>
<dbReference type="GO" id="GO:0005666">
    <property type="term" value="C:RNA polymerase III complex"/>
    <property type="evidence" value="ECO:0000318"/>
    <property type="project" value="GO_Central"/>
</dbReference>
<dbReference type="GO" id="GO:0006351">
    <property type="term" value="P:DNA-templated transcription"/>
    <property type="evidence" value="ECO:0007669"/>
    <property type="project" value="InterPro"/>
</dbReference>
<dbReference type="InterPro" id="IPR011262">
    <property type="entry name" value="DNA-dir_RNA_pol_insert"/>
</dbReference>
<dbReference type="InterPro" id="IPR022842">
    <property type="entry name" value="RNAP_Rpo3/Rpb3/RPAC1"/>
</dbReference>
<evidence type="ECO:0000313" key="9">
    <source>
        <dbReference type="Proteomes" id="UP000009022"/>
    </source>
</evidence>
<proteinExistence type="inferred from homology"/>
<dbReference type="Gene3D" id="2.170.120.12">
    <property type="entry name" value="DNA-directed RNA polymerase, insert domain"/>
    <property type="match status" value="1"/>
</dbReference>
<feature type="domain" description="DNA-directed RNA polymerase RpoA/D/Rpb3-type" evidence="7">
    <location>
        <begin position="58"/>
        <end position="339"/>
    </location>
</feature>
<dbReference type="Pfam" id="PF01000">
    <property type="entry name" value="RNA_pol_A_bac"/>
    <property type="match status" value="1"/>
</dbReference>
<dbReference type="HAMAP" id="MF_00320">
    <property type="entry name" value="RNApol_arch_Rpo3"/>
    <property type="match status" value="1"/>
</dbReference>
<keyword evidence="4" id="KW-0804">Transcription</keyword>
<dbReference type="Gene3D" id="3.30.1360.10">
    <property type="entry name" value="RNA polymerase, RBP11-like subunit"/>
    <property type="match status" value="1"/>
</dbReference>
<dbReference type="HOGENOM" id="CLU_038421_0_1_1"/>
<reference evidence="8 9" key="1">
    <citation type="journal article" date="2008" name="Nature">
        <title>The Trichoplax genome and the nature of placozoans.</title>
        <authorList>
            <person name="Srivastava M."/>
            <person name="Begovic E."/>
            <person name="Chapman J."/>
            <person name="Putnam N.H."/>
            <person name="Hellsten U."/>
            <person name="Kawashima T."/>
            <person name="Kuo A."/>
            <person name="Mitros T."/>
            <person name="Salamov A."/>
            <person name="Carpenter M.L."/>
            <person name="Signorovitch A.Y."/>
            <person name="Moreno M.A."/>
            <person name="Kamm K."/>
            <person name="Grimwood J."/>
            <person name="Schmutz J."/>
            <person name="Shapiro H."/>
            <person name="Grigoriev I.V."/>
            <person name="Buss L.W."/>
            <person name="Schierwater B."/>
            <person name="Dellaporta S.L."/>
            <person name="Rokhsar D.S."/>
        </authorList>
    </citation>
    <scope>NUCLEOTIDE SEQUENCE [LARGE SCALE GENOMIC DNA]</scope>
    <source>
        <strain evidence="8 9">Grell-BS-1999</strain>
    </source>
</reference>